<dbReference type="AlphaFoldDB" id="A0AAX4PKR7"/>
<evidence type="ECO:0000313" key="3">
    <source>
        <dbReference type="Proteomes" id="UP001472866"/>
    </source>
</evidence>
<organism evidence="2 3">
    <name type="scientific">Chloropicon roscoffensis</name>
    <dbReference type="NCBI Taxonomy" id="1461544"/>
    <lineage>
        <taxon>Eukaryota</taxon>
        <taxon>Viridiplantae</taxon>
        <taxon>Chlorophyta</taxon>
        <taxon>Chloropicophyceae</taxon>
        <taxon>Chloropicales</taxon>
        <taxon>Chloropicaceae</taxon>
        <taxon>Chloropicon</taxon>
    </lineage>
</organism>
<keyword evidence="1" id="KW-0472">Membrane</keyword>
<evidence type="ECO:0000256" key="1">
    <source>
        <dbReference type="SAM" id="Phobius"/>
    </source>
</evidence>
<dbReference type="Proteomes" id="UP001472866">
    <property type="component" value="Chromosome 17"/>
</dbReference>
<proteinExistence type="predicted"/>
<dbReference type="GO" id="GO:0042147">
    <property type="term" value="P:retrograde transport, endosome to Golgi"/>
    <property type="evidence" value="ECO:0007669"/>
    <property type="project" value="InterPro"/>
</dbReference>
<dbReference type="InterPro" id="IPR045176">
    <property type="entry name" value="Got1"/>
</dbReference>
<dbReference type="GO" id="GO:0006888">
    <property type="term" value="P:endoplasmic reticulum to Golgi vesicle-mediated transport"/>
    <property type="evidence" value="ECO:0007669"/>
    <property type="project" value="InterPro"/>
</dbReference>
<dbReference type="PANTHER" id="PTHR21493:SF9">
    <property type="entry name" value="GOLGI TRANSPORT PROTEIN 1-RELATED"/>
    <property type="match status" value="1"/>
</dbReference>
<keyword evidence="1" id="KW-0812">Transmembrane</keyword>
<dbReference type="GO" id="GO:0005829">
    <property type="term" value="C:cytosol"/>
    <property type="evidence" value="ECO:0007669"/>
    <property type="project" value="GOC"/>
</dbReference>
<dbReference type="EMBL" id="CP151517">
    <property type="protein sequence ID" value="WZN66982.1"/>
    <property type="molecule type" value="Genomic_DNA"/>
</dbReference>
<name>A0AAX4PKR7_9CHLO</name>
<keyword evidence="1" id="KW-1133">Transmembrane helix</keyword>
<evidence type="ECO:0000313" key="2">
    <source>
        <dbReference type="EMBL" id="WZN66982.1"/>
    </source>
</evidence>
<keyword evidence="3" id="KW-1185">Reference proteome</keyword>
<accession>A0AAX4PKR7</accession>
<sequence>MMQTGNLLFVPGVVLTFGVRGTLEMCATEGNRRGTAAYVAGLLLIRYVSSFVGFWLQCYAIFLLLTGNYDGFLSTLVWMVKMLPVVGPIFDTVDDIPWVKKQLARAGVKSD</sequence>
<dbReference type="PANTHER" id="PTHR21493">
    <property type="entry name" value="CGI-141-RELATED/LIPASE CONTAINING PROTEIN"/>
    <property type="match status" value="1"/>
</dbReference>
<gene>
    <name evidence="2" type="ORF">HKI87_17g85540</name>
</gene>
<feature type="transmembrane region" description="Helical" evidence="1">
    <location>
        <begin position="36"/>
        <end position="65"/>
    </location>
</feature>
<reference evidence="2 3" key="1">
    <citation type="submission" date="2024-03" db="EMBL/GenBank/DDBJ databases">
        <title>Complete genome sequence of the green alga Chloropicon roscoffensis RCC1871.</title>
        <authorList>
            <person name="Lemieux C."/>
            <person name="Pombert J.-F."/>
            <person name="Otis C."/>
            <person name="Turmel M."/>
        </authorList>
    </citation>
    <scope>NUCLEOTIDE SEQUENCE [LARGE SCALE GENOMIC DNA]</scope>
    <source>
        <strain evidence="2 3">RCC1871</strain>
    </source>
</reference>
<protein>
    <submittedName>
        <fullName evidence="2">Uncharacterized protein</fullName>
    </submittedName>
</protein>